<comment type="subcellular location">
    <subcellularLocation>
        <location evidence="1 10">Cell outer membrane</location>
        <topology evidence="1 10">Multi-pass membrane protein</topology>
    </subcellularLocation>
</comment>
<evidence type="ECO:0000256" key="9">
    <source>
        <dbReference type="ARBA" id="ARBA00023237"/>
    </source>
</evidence>
<dbReference type="PANTHER" id="PTHR30069:SF29">
    <property type="entry name" value="HEMOGLOBIN AND HEMOGLOBIN-HAPTOGLOBIN-BINDING PROTEIN 1-RELATED"/>
    <property type="match status" value="1"/>
</dbReference>
<evidence type="ECO:0000256" key="3">
    <source>
        <dbReference type="ARBA" id="ARBA00022452"/>
    </source>
</evidence>
<dbReference type="GO" id="GO:0015344">
    <property type="term" value="F:siderophore uptake transmembrane transporter activity"/>
    <property type="evidence" value="ECO:0007669"/>
    <property type="project" value="TreeGrafter"/>
</dbReference>
<sequence length="742" mass="81517">MARYSNDWALFAATLSAVQFAATAASAQDEPFILDPITVNADRAGDEALDVPANITVIDGETIEDHQISDIEELVRQVPGVTVSRQTTGTDPFNTFGGFTIRGVGGNRVAIQMDGSRIPERIMDGTRDYIDLNFTKQVDIVRGPASVLWGADALGGLVSFETVDPEDILDGQDRAVRAKAGYDSFNEGASTSLTVAQKFSPTLSLLAGVARENAHEAELSNARDDGGIYGCPRNIDDGATPCGELDPTDTQSTRALVKLVWTPTDQHRLEFSTDLLQRDTSVEQDYVLGPNSSGEVITDKDRELDLHRQRYAIEHTFTPTGGLLSELRTTLAYTSNGYTRSGTEESISTGGDEIKSWDELEYSENFLELDVQATVNFMTGAADHRMIMGFDGDITKTDYSRRDTEYNITTDTKTVTSAGGFNFANATTRRADIYLEDRITFGGGQFELTPGLRFATYKIDPRTDSDYQAVTGQEPAVRDDQRLLKSLGATYHFNDNWSVWAKYGEGFKMPIAQQLYTSLPGTFFNLTPAPGLLPEEVKSYELGLRFEEERGFFAINAFKADYTDFIQSFYNPPGTSDYTYRNLSTVNVWGLEASGALALSDRTTAKFSASWQKGEQQVNSDSDTTAHTLPPLMATLSLAHYFPNQRLSLEGVGTFASAVKDTASDTDFKPDAYAIFDAHAKWELVENGFLNISINNMFDKRYFTANAATYGTTASSSVASSNPIELQTGPGRTFAVSYEMRF</sequence>
<keyword evidence="4 10" id="KW-0812">Transmembrane</keyword>
<organism evidence="16 17">
    <name type="scientific">Puniceibacterium sediminis</name>
    <dbReference type="NCBI Taxonomy" id="1608407"/>
    <lineage>
        <taxon>Bacteria</taxon>
        <taxon>Pseudomonadati</taxon>
        <taxon>Pseudomonadota</taxon>
        <taxon>Alphaproteobacteria</taxon>
        <taxon>Rhodobacterales</taxon>
        <taxon>Paracoccaceae</taxon>
        <taxon>Puniceibacterium</taxon>
    </lineage>
</organism>
<dbReference type="InterPro" id="IPR012910">
    <property type="entry name" value="Plug_dom"/>
</dbReference>
<evidence type="ECO:0000256" key="11">
    <source>
        <dbReference type="PROSITE-ProRule" id="PRU10144"/>
    </source>
</evidence>
<keyword evidence="17" id="KW-1185">Reference proteome</keyword>
<dbReference type="PROSITE" id="PS01156">
    <property type="entry name" value="TONB_DEPENDENT_REC_2"/>
    <property type="match status" value="1"/>
</dbReference>
<evidence type="ECO:0000256" key="8">
    <source>
        <dbReference type="ARBA" id="ARBA00023170"/>
    </source>
</evidence>
<feature type="short sequence motif" description="TonB C-terminal box" evidence="11">
    <location>
        <begin position="725"/>
        <end position="742"/>
    </location>
</feature>
<evidence type="ECO:0000259" key="14">
    <source>
        <dbReference type="Pfam" id="PF00593"/>
    </source>
</evidence>
<evidence type="ECO:0000256" key="12">
    <source>
        <dbReference type="RuleBase" id="RU003357"/>
    </source>
</evidence>
<dbReference type="AlphaFoldDB" id="A0A238Y6E0"/>
<dbReference type="GO" id="GO:0009279">
    <property type="term" value="C:cell outer membrane"/>
    <property type="evidence" value="ECO:0007669"/>
    <property type="project" value="UniProtKB-SubCell"/>
</dbReference>
<keyword evidence="9 10" id="KW-0998">Cell outer membrane</keyword>
<name>A0A238Y6E0_9RHOB</name>
<dbReference type="InterPro" id="IPR010949">
    <property type="entry name" value="TonB_Hb/transfer/lactofer_rcpt"/>
</dbReference>
<dbReference type="GO" id="GO:0044718">
    <property type="term" value="P:siderophore transmembrane transport"/>
    <property type="evidence" value="ECO:0007669"/>
    <property type="project" value="TreeGrafter"/>
</dbReference>
<dbReference type="PROSITE" id="PS52016">
    <property type="entry name" value="TONB_DEPENDENT_REC_3"/>
    <property type="match status" value="1"/>
</dbReference>
<dbReference type="PANTHER" id="PTHR30069">
    <property type="entry name" value="TONB-DEPENDENT OUTER MEMBRANE RECEPTOR"/>
    <property type="match status" value="1"/>
</dbReference>
<dbReference type="InterPro" id="IPR037066">
    <property type="entry name" value="Plug_dom_sf"/>
</dbReference>
<evidence type="ECO:0000256" key="5">
    <source>
        <dbReference type="ARBA" id="ARBA00022729"/>
    </source>
</evidence>
<evidence type="ECO:0000256" key="6">
    <source>
        <dbReference type="ARBA" id="ARBA00023077"/>
    </source>
</evidence>
<evidence type="ECO:0000256" key="13">
    <source>
        <dbReference type="SAM" id="SignalP"/>
    </source>
</evidence>
<comment type="similarity">
    <text evidence="10 12">Belongs to the TonB-dependent receptor family.</text>
</comment>
<evidence type="ECO:0000256" key="7">
    <source>
        <dbReference type="ARBA" id="ARBA00023136"/>
    </source>
</evidence>
<proteinExistence type="inferred from homology"/>
<evidence type="ECO:0000259" key="15">
    <source>
        <dbReference type="Pfam" id="PF07715"/>
    </source>
</evidence>
<feature type="domain" description="TonB-dependent receptor plug" evidence="15">
    <location>
        <begin position="49"/>
        <end position="156"/>
    </location>
</feature>
<keyword evidence="7 10" id="KW-0472">Membrane</keyword>
<keyword evidence="2 10" id="KW-0813">Transport</keyword>
<reference evidence="16 17" key="1">
    <citation type="submission" date="2017-06" db="EMBL/GenBank/DDBJ databases">
        <authorList>
            <person name="Kim H.J."/>
            <person name="Triplett B.A."/>
        </authorList>
    </citation>
    <scope>NUCLEOTIDE SEQUENCE [LARGE SCALE GENOMIC DNA]</scope>
    <source>
        <strain evidence="16 17">DSM 29052</strain>
    </source>
</reference>
<evidence type="ECO:0000256" key="2">
    <source>
        <dbReference type="ARBA" id="ARBA00022448"/>
    </source>
</evidence>
<accession>A0A238Y6E0</accession>
<dbReference type="Pfam" id="PF00593">
    <property type="entry name" value="TonB_dep_Rec_b-barrel"/>
    <property type="match status" value="1"/>
</dbReference>
<evidence type="ECO:0000256" key="4">
    <source>
        <dbReference type="ARBA" id="ARBA00022692"/>
    </source>
</evidence>
<dbReference type="Proteomes" id="UP000198417">
    <property type="component" value="Unassembled WGS sequence"/>
</dbReference>
<dbReference type="Gene3D" id="2.40.170.20">
    <property type="entry name" value="TonB-dependent receptor, beta-barrel domain"/>
    <property type="match status" value="1"/>
</dbReference>
<dbReference type="NCBIfam" id="TIGR01786">
    <property type="entry name" value="TonB-hemlactrns"/>
    <property type="match status" value="1"/>
</dbReference>
<feature type="signal peptide" evidence="13">
    <location>
        <begin position="1"/>
        <end position="27"/>
    </location>
</feature>
<keyword evidence="8 16" id="KW-0675">Receptor</keyword>
<evidence type="ECO:0000256" key="1">
    <source>
        <dbReference type="ARBA" id="ARBA00004571"/>
    </source>
</evidence>
<evidence type="ECO:0000313" key="16">
    <source>
        <dbReference type="EMBL" id="SNR66677.1"/>
    </source>
</evidence>
<dbReference type="EMBL" id="FZNN01000015">
    <property type="protein sequence ID" value="SNR66677.1"/>
    <property type="molecule type" value="Genomic_DNA"/>
</dbReference>
<dbReference type="SUPFAM" id="SSF56935">
    <property type="entry name" value="Porins"/>
    <property type="match status" value="1"/>
</dbReference>
<evidence type="ECO:0000256" key="10">
    <source>
        <dbReference type="PROSITE-ProRule" id="PRU01360"/>
    </source>
</evidence>
<dbReference type="InterPro" id="IPR010917">
    <property type="entry name" value="TonB_rcpt_CS"/>
</dbReference>
<dbReference type="Gene3D" id="2.170.130.10">
    <property type="entry name" value="TonB-dependent receptor, plug domain"/>
    <property type="match status" value="1"/>
</dbReference>
<protein>
    <submittedName>
        <fullName evidence="16">Hemoglobin/transferrin/lactoferrin receptor protein</fullName>
    </submittedName>
</protein>
<evidence type="ECO:0000313" key="17">
    <source>
        <dbReference type="Proteomes" id="UP000198417"/>
    </source>
</evidence>
<dbReference type="Pfam" id="PF07715">
    <property type="entry name" value="Plug"/>
    <property type="match status" value="1"/>
</dbReference>
<dbReference type="InterPro" id="IPR036942">
    <property type="entry name" value="Beta-barrel_TonB_sf"/>
</dbReference>
<dbReference type="InterPro" id="IPR039426">
    <property type="entry name" value="TonB-dep_rcpt-like"/>
</dbReference>
<feature type="domain" description="TonB-dependent receptor-like beta-barrel" evidence="14">
    <location>
        <begin position="266"/>
        <end position="696"/>
    </location>
</feature>
<dbReference type="CDD" id="cd01347">
    <property type="entry name" value="ligand_gated_channel"/>
    <property type="match status" value="1"/>
</dbReference>
<keyword evidence="5 13" id="KW-0732">Signal</keyword>
<dbReference type="RefSeq" id="WP_176439161.1">
    <property type="nucleotide sequence ID" value="NZ_FZNN01000015.1"/>
</dbReference>
<keyword evidence="6 12" id="KW-0798">TonB box</keyword>
<dbReference type="InterPro" id="IPR000531">
    <property type="entry name" value="Beta-barrel_TonB"/>
</dbReference>
<feature type="chain" id="PRO_5013144938" evidence="13">
    <location>
        <begin position="28"/>
        <end position="742"/>
    </location>
</feature>
<gene>
    <name evidence="16" type="ORF">SAMN06265370_11515</name>
</gene>
<keyword evidence="3 10" id="KW-1134">Transmembrane beta strand</keyword>